<dbReference type="OrthoDB" id="424012at2759"/>
<evidence type="ECO:0000256" key="1">
    <source>
        <dbReference type="SAM" id="MobiDB-lite"/>
    </source>
</evidence>
<dbReference type="EMBL" id="JAANQT010002080">
    <property type="protein sequence ID" value="KAG1303208.1"/>
    <property type="molecule type" value="Genomic_DNA"/>
</dbReference>
<evidence type="ECO:0000313" key="2">
    <source>
        <dbReference type="EMBL" id="KAG1303208.1"/>
    </source>
</evidence>
<feature type="compositionally biased region" description="Basic and acidic residues" evidence="1">
    <location>
        <begin position="22"/>
        <end position="58"/>
    </location>
</feature>
<dbReference type="AlphaFoldDB" id="A0A9P6X210"/>
<feature type="compositionally biased region" description="Basic and acidic residues" evidence="1">
    <location>
        <begin position="204"/>
        <end position="219"/>
    </location>
</feature>
<proteinExistence type="predicted"/>
<protein>
    <submittedName>
        <fullName evidence="2">Uncharacterized protein</fullName>
    </submittedName>
</protein>
<feature type="region of interest" description="Disordered" evidence="1">
    <location>
        <begin position="1"/>
        <end position="70"/>
    </location>
</feature>
<name>A0A9P6X210_RHIOR</name>
<keyword evidence="3" id="KW-1185">Reference proteome</keyword>
<accession>A0A9P6X210</accession>
<reference evidence="2" key="1">
    <citation type="journal article" date="2020" name="Microb. Genom.">
        <title>Genetic diversity of clinical and environmental Mucorales isolates obtained from an investigation of mucormycosis cases among solid organ transplant recipients.</title>
        <authorList>
            <person name="Nguyen M.H."/>
            <person name="Kaul D."/>
            <person name="Muto C."/>
            <person name="Cheng S.J."/>
            <person name="Richter R.A."/>
            <person name="Bruno V.M."/>
            <person name="Liu G."/>
            <person name="Beyhan S."/>
            <person name="Sundermann A.J."/>
            <person name="Mounaud S."/>
            <person name="Pasculle A.W."/>
            <person name="Nierman W.C."/>
            <person name="Driscoll E."/>
            <person name="Cumbie R."/>
            <person name="Clancy C.J."/>
            <person name="Dupont C.L."/>
        </authorList>
    </citation>
    <scope>NUCLEOTIDE SEQUENCE</scope>
    <source>
        <strain evidence="2">GL11</strain>
    </source>
</reference>
<gene>
    <name evidence="2" type="ORF">G6F64_010274</name>
</gene>
<organism evidence="2 3">
    <name type="scientific">Rhizopus oryzae</name>
    <name type="common">Mucormycosis agent</name>
    <name type="synonym">Rhizopus arrhizus var. delemar</name>
    <dbReference type="NCBI Taxonomy" id="64495"/>
    <lineage>
        <taxon>Eukaryota</taxon>
        <taxon>Fungi</taxon>
        <taxon>Fungi incertae sedis</taxon>
        <taxon>Mucoromycota</taxon>
        <taxon>Mucoromycotina</taxon>
        <taxon>Mucoromycetes</taxon>
        <taxon>Mucorales</taxon>
        <taxon>Mucorineae</taxon>
        <taxon>Rhizopodaceae</taxon>
        <taxon>Rhizopus</taxon>
    </lineage>
</organism>
<sequence>MSQELLSKGAINQDADLITNNKRKDEHKEKEGLDSETKSKKTKKKEEEDKTRKHKEDIESNTELDQFKEDFGSKISVIEMAAYDSVPESSDNQIGNNNTGPIYITIDDDSTDDGMDYSMSNTASVANNKVDTYSSEEEVDEIESSDEENNMLQSAEAQGNLTVNTEVNVSQMIPINVKDMGMVAEIESIQKRHKSTSFKTKSQQPEKKLKITREEENKQPDKYINKDEEMKHIDIFKTNEEANVLQASKDMKVNNGYLFNQKAEISSLKDQISDHTPMPVTYKSSRLQKQIKKSRKKSPVMDLAIYQNLSKRRLLKTGFVYDTAMSYHATPDPIDIHPEDPRRIFMIYTTLEKHGLLAEL</sequence>
<comment type="caution">
    <text evidence="2">The sequence shown here is derived from an EMBL/GenBank/DDBJ whole genome shotgun (WGS) entry which is preliminary data.</text>
</comment>
<feature type="region of interest" description="Disordered" evidence="1">
    <location>
        <begin position="193"/>
        <end position="219"/>
    </location>
</feature>
<evidence type="ECO:0000313" key="3">
    <source>
        <dbReference type="Proteomes" id="UP000716291"/>
    </source>
</evidence>
<dbReference type="Proteomes" id="UP000716291">
    <property type="component" value="Unassembled WGS sequence"/>
</dbReference>